<dbReference type="Proteomes" id="UP000790787">
    <property type="component" value="Chromosome 10"/>
</dbReference>
<proteinExistence type="predicted"/>
<dbReference type="RefSeq" id="XP_075079616.1">
    <property type="nucleotide sequence ID" value="XM_075223515.1"/>
</dbReference>
<evidence type="ECO:0000313" key="2">
    <source>
        <dbReference type="RefSeq" id="XP_075079616.1"/>
    </source>
</evidence>
<reference evidence="1" key="1">
    <citation type="journal article" date="2014" name="Nat. Commun.">
        <title>The tobacco genome sequence and its comparison with those of tomato and potato.</title>
        <authorList>
            <person name="Sierro N."/>
            <person name="Battey J.N."/>
            <person name="Ouadi S."/>
            <person name="Bakaher N."/>
            <person name="Bovet L."/>
            <person name="Willig A."/>
            <person name="Goepfert S."/>
            <person name="Peitsch M.C."/>
            <person name="Ivanov N.V."/>
        </authorList>
    </citation>
    <scope>NUCLEOTIDE SEQUENCE [LARGE SCALE GENOMIC DNA]</scope>
</reference>
<gene>
    <name evidence="2" type="primary">LOC142164810</name>
</gene>
<organism evidence="1 2">
    <name type="scientific">Nicotiana tabacum</name>
    <name type="common">Common tobacco</name>
    <dbReference type="NCBI Taxonomy" id="4097"/>
    <lineage>
        <taxon>Eukaryota</taxon>
        <taxon>Viridiplantae</taxon>
        <taxon>Streptophyta</taxon>
        <taxon>Embryophyta</taxon>
        <taxon>Tracheophyta</taxon>
        <taxon>Spermatophyta</taxon>
        <taxon>Magnoliopsida</taxon>
        <taxon>eudicotyledons</taxon>
        <taxon>Gunneridae</taxon>
        <taxon>Pentapetalae</taxon>
        <taxon>asterids</taxon>
        <taxon>lamiids</taxon>
        <taxon>Solanales</taxon>
        <taxon>Solanaceae</taxon>
        <taxon>Nicotianoideae</taxon>
        <taxon>Nicotianeae</taxon>
        <taxon>Nicotiana</taxon>
    </lineage>
</organism>
<sequence>MSRFVRVRTSDLIPADWMPFPEEWNMKSAAWFPGGVPDLEGWVRKLASASFYSERCWRDLAKGQWEAKNHGLGDAVELRPAPANEVEVPKPSKDRKRRMESSENPSKPKKSVAQRPKADTMTLSPETAQRLREQEEEEDDDCLLVTHEKRKNVDAPTPIEPVAVDVAQSRAEKISEGSSNKVPEPSSRKKAPRLGDHLEGEGERPDPEPLQIRENSLIGSLGVINVDDSPPGPEFSEGQIRDAHNMRSSEVEASHEGHDIFRECLAGLDDGLDPDASFVFDEARSLFKQAVVLHKRAFSKS</sequence>
<reference evidence="2" key="2">
    <citation type="submission" date="2025-08" db="UniProtKB">
        <authorList>
            <consortium name="RefSeq"/>
        </authorList>
    </citation>
    <scope>IDENTIFICATION</scope>
    <source>
        <tissue evidence="2">Leaf</tissue>
    </source>
</reference>
<protein>
    <submittedName>
        <fullName evidence="2">Uncharacterized protein LOC142164810</fullName>
    </submittedName>
</protein>
<evidence type="ECO:0000313" key="1">
    <source>
        <dbReference type="Proteomes" id="UP000790787"/>
    </source>
</evidence>
<accession>A0AC58S3R2</accession>
<name>A0AC58S3R2_TOBAC</name>
<keyword evidence="1" id="KW-1185">Reference proteome</keyword>